<evidence type="ECO:0000256" key="1">
    <source>
        <dbReference type="SAM" id="Phobius"/>
    </source>
</evidence>
<keyword evidence="1" id="KW-0472">Membrane</keyword>
<sequence>VQLLTTLKKNMKPQQRTFFDRLLLRKRSLVETTNDLLKNYFQIEHSRHRSVTGLMNTILTVLIAYTFYPTKPEMRGVVLQGAVVPITP</sequence>
<feature type="domain" description="Transposase DDE" evidence="2">
    <location>
        <begin position="1"/>
        <end position="51"/>
    </location>
</feature>
<name>A0A382LE28_9ZZZZ</name>
<keyword evidence="1" id="KW-1133">Transmembrane helix</keyword>
<feature type="non-terminal residue" evidence="3">
    <location>
        <position position="1"/>
    </location>
</feature>
<evidence type="ECO:0000313" key="3">
    <source>
        <dbReference type="EMBL" id="SVC34916.1"/>
    </source>
</evidence>
<protein>
    <recommendedName>
        <fullName evidence="2">Transposase DDE domain-containing protein</fullName>
    </recommendedName>
</protein>
<reference evidence="3" key="1">
    <citation type="submission" date="2018-05" db="EMBL/GenBank/DDBJ databases">
        <authorList>
            <person name="Lanie J.A."/>
            <person name="Ng W.-L."/>
            <person name="Kazmierczak K.M."/>
            <person name="Andrzejewski T.M."/>
            <person name="Davidsen T.M."/>
            <person name="Wayne K.J."/>
            <person name="Tettelin H."/>
            <person name="Glass J.I."/>
            <person name="Rusch D."/>
            <person name="Podicherti R."/>
            <person name="Tsui H.-C.T."/>
            <person name="Winkler M.E."/>
        </authorList>
    </citation>
    <scope>NUCLEOTIDE SEQUENCE</scope>
</reference>
<gene>
    <name evidence="3" type="ORF">METZ01_LOCUS287770</name>
</gene>
<keyword evidence="1" id="KW-0812">Transmembrane</keyword>
<dbReference type="AlphaFoldDB" id="A0A382LE28"/>
<feature type="transmembrane region" description="Helical" evidence="1">
    <location>
        <begin position="51"/>
        <end position="68"/>
    </location>
</feature>
<organism evidence="3">
    <name type="scientific">marine metagenome</name>
    <dbReference type="NCBI Taxonomy" id="408172"/>
    <lineage>
        <taxon>unclassified sequences</taxon>
        <taxon>metagenomes</taxon>
        <taxon>ecological metagenomes</taxon>
    </lineage>
</organism>
<accession>A0A382LE28</accession>
<dbReference type="Pfam" id="PF13612">
    <property type="entry name" value="DDE_Tnp_1_3"/>
    <property type="match status" value="1"/>
</dbReference>
<proteinExistence type="predicted"/>
<dbReference type="InterPro" id="IPR025668">
    <property type="entry name" value="Tnp_DDE_dom"/>
</dbReference>
<dbReference type="EMBL" id="UINC01086449">
    <property type="protein sequence ID" value="SVC34916.1"/>
    <property type="molecule type" value="Genomic_DNA"/>
</dbReference>
<evidence type="ECO:0000259" key="2">
    <source>
        <dbReference type="Pfam" id="PF13612"/>
    </source>
</evidence>